<comment type="caution">
    <text evidence="1">The sequence shown here is derived from an EMBL/GenBank/DDBJ whole genome shotgun (WGS) entry which is preliminary data.</text>
</comment>
<protein>
    <submittedName>
        <fullName evidence="1">Uncharacterized protein</fullName>
    </submittedName>
</protein>
<dbReference type="EMBL" id="JABAIM010000001">
    <property type="protein sequence ID" value="NLR74844.1"/>
    <property type="molecule type" value="Genomic_DNA"/>
</dbReference>
<dbReference type="Proteomes" id="UP000587991">
    <property type="component" value="Unassembled WGS sequence"/>
</dbReference>
<evidence type="ECO:0000313" key="2">
    <source>
        <dbReference type="Proteomes" id="UP000587991"/>
    </source>
</evidence>
<evidence type="ECO:0000313" key="1">
    <source>
        <dbReference type="EMBL" id="NLR74844.1"/>
    </source>
</evidence>
<dbReference type="AlphaFoldDB" id="A0A847S4V9"/>
<keyword evidence="2" id="KW-1185">Reference proteome</keyword>
<sequence>MFLILSLVFHEKQTRLQLQPVILSSLHRNAPAVPSTRNPEAALGEYLFLFDQPGMPSACHEKADKRSMMGMTRKRPLLPSFATDL</sequence>
<proteinExistence type="predicted"/>
<dbReference type="RefSeq" id="WP_168876427.1">
    <property type="nucleotide sequence ID" value="NZ_JABAIM010000001.1"/>
</dbReference>
<reference evidence="1 2" key="1">
    <citation type="submission" date="2020-04" db="EMBL/GenBank/DDBJ databases">
        <title>Draft genome of Leeia sp. IMCC25680.</title>
        <authorList>
            <person name="Song J."/>
            <person name="Cho J.-C."/>
        </authorList>
    </citation>
    <scope>NUCLEOTIDE SEQUENCE [LARGE SCALE GENOMIC DNA]</scope>
    <source>
        <strain evidence="1 2">IMCC25680</strain>
    </source>
</reference>
<gene>
    <name evidence="1" type="ORF">HF682_06705</name>
</gene>
<name>A0A847S4V9_9NEIS</name>
<accession>A0A847S4V9</accession>
<organism evidence="1 2">
    <name type="scientific">Leeia aquatica</name>
    <dbReference type="NCBI Taxonomy" id="2725557"/>
    <lineage>
        <taxon>Bacteria</taxon>
        <taxon>Pseudomonadati</taxon>
        <taxon>Pseudomonadota</taxon>
        <taxon>Betaproteobacteria</taxon>
        <taxon>Neisseriales</taxon>
        <taxon>Leeiaceae</taxon>
        <taxon>Leeia</taxon>
    </lineage>
</organism>